<reference evidence="1" key="1">
    <citation type="journal article" date="2020" name="Stud. Mycol.">
        <title>101 Dothideomycetes genomes: a test case for predicting lifestyles and emergence of pathogens.</title>
        <authorList>
            <person name="Haridas S."/>
            <person name="Albert R."/>
            <person name="Binder M."/>
            <person name="Bloem J."/>
            <person name="Labutti K."/>
            <person name="Salamov A."/>
            <person name="Andreopoulos B."/>
            <person name="Baker S."/>
            <person name="Barry K."/>
            <person name="Bills G."/>
            <person name="Bluhm B."/>
            <person name="Cannon C."/>
            <person name="Castanera R."/>
            <person name="Culley D."/>
            <person name="Daum C."/>
            <person name="Ezra D."/>
            <person name="Gonzalez J."/>
            <person name="Henrissat B."/>
            <person name="Kuo A."/>
            <person name="Liang C."/>
            <person name="Lipzen A."/>
            <person name="Lutzoni F."/>
            <person name="Magnuson J."/>
            <person name="Mondo S."/>
            <person name="Nolan M."/>
            <person name="Ohm R."/>
            <person name="Pangilinan J."/>
            <person name="Park H.-J."/>
            <person name="Ramirez L."/>
            <person name="Alfaro M."/>
            <person name="Sun H."/>
            <person name="Tritt A."/>
            <person name="Yoshinaga Y."/>
            <person name="Zwiers L.-H."/>
            <person name="Turgeon B."/>
            <person name="Goodwin S."/>
            <person name="Spatafora J."/>
            <person name="Crous P."/>
            <person name="Grigoriev I."/>
        </authorList>
    </citation>
    <scope>NUCLEOTIDE SEQUENCE</scope>
    <source>
        <strain evidence="1">CBS 116005</strain>
    </source>
</reference>
<organism evidence="1 2">
    <name type="scientific">Teratosphaeria nubilosa</name>
    <dbReference type="NCBI Taxonomy" id="161662"/>
    <lineage>
        <taxon>Eukaryota</taxon>
        <taxon>Fungi</taxon>
        <taxon>Dikarya</taxon>
        <taxon>Ascomycota</taxon>
        <taxon>Pezizomycotina</taxon>
        <taxon>Dothideomycetes</taxon>
        <taxon>Dothideomycetidae</taxon>
        <taxon>Mycosphaerellales</taxon>
        <taxon>Teratosphaeriaceae</taxon>
        <taxon>Teratosphaeria</taxon>
    </lineage>
</organism>
<evidence type="ECO:0000313" key="1">
    <source>
        <dbReference type="EMBL" id="KAF2763628.1"/>
    </source>
</evidence>
<evidence type="ECO:0000313" key="2">
    <source>
        <dbReference type="Proteomes" id="UP000799436"/>
    </source>
</evidence>
<dbReference type="OrthoDB" id="4387771at2759"/>
<sequence length="70" mass="7718">MSKHLKEFFPNFGTPKLLVAKLRTASPGRRILPVNRRDDEAAQFRIDAGEKVGGKVNLTLQVNSQAKGKA</sequence>
<dbReference type="AlphaFoldDB" id="A0A6G1KTY3"/>
<accession>A0A6G1KTY3</accession>
<name>A0A6G1KTY3_9PEZI</name>
<keyword evidence="2" id="KW-1185">Reference proteome</keyword>
<dbReference type="EMBL" id="ML995991">
    <property type="protein sequence ID" value="KAF2763628.1"/>
    <property type="molecule type" value="Genomic_DNA"/>
</dbReference>
<dbReference type="Proteomes" id="UP000799436">
    <property type="component" value="Unassembled WGS sequence"/>
</dbReference>
<proteinExistence type="predicted"/>
<protein>
    <submittedName>
        <fullName evidence="1">Uncharacterized protein</fullName>
    </submittedName>
</protein>
<gene>
    <name evidence="1" type="ORF">EJ03DRAFT_332587</name>
</gene>